<sequence>MTDRQLRSDTPPALRLPELVMRRVFQYLVDIPAFEWFEDPGLLDTWSRLAKQLLRLLRVCRYWRELACPLYYQYAAGCIRPEGYRFVAGVRNKARIHEIAAPHRATVRYVYLYFSIEGLLGKKSQDLLDGILGDAVFPDAQQLIIEVDKDKGPLDEQTIARVKGLMKAGLSQKDAEAKLPDDINSRISYTCARLREAFPNVVATQVLGTIKFYRKEAMAQFTHRMVEGRTVVSLCPGSCHGVYAPEQWGTGLTWIKIDRNRFGQTWMWSICHSAATLQTIIVTTEFERAGYTPFPVLERVSVTPMDLQIDDLLLRGNRASLVQVRLYLSGGTVTRLHRAGLLDHGKVRPVLRRIELYGQFWGSDDVRSDDSDWSGGNESVSDWEDDGRDTLSQAVFEQFVRWVLMTARNCSRIVLRGWRIQMQLGSGGLEPLVTRLGGAVRHLDLPVKCTVADALWLVKQLPSLDYLGIALDGFTKPGDRMPVARYVRTAVAAQQSRLRTLAVPISPMAGALQKRHIALMRGLAELVPGMRTLKLREAHYDVERRRPNTAALLDAAKAVRADLAVRLCNDYPLWP</sequence>
<protein>
    <submittedName>
        <fullName evidence="1">Uncharacterized protein</fullName>
    </submittedName>
</protein>
<dbReference type="EMBL" id="JANBUJ010001404">
    <property type="protein sequence ID" value="KAJ2767514.1"/>
    <property type="molecule type" value="Genomic_DNA"/>
</dbReference>
<accession>A0ACC1JU62</accession>
<reference evidence="1" key="1">
    <citation type="submission" date="2022-07" db="EMBL/GenBank/DDBJ databases">
        <title>Phylogenomic reconstructions and comparative analyses of Kickxellomycotina fungi.</title>
        <authorList>
            <person name="Reynolds N.K."/>
            <person name="Stajich J.E."/>
            <person name="Barry K."/>
            <person name="Grigoriev I.V."/>
            <person name="Crous P."/>
            <person name="Smith M.E."/>
        </authorList>
    </citation>
    <scope>NUCLEOTIDE SEQUENCE</scope>
    <source>
        <strain evidence="1">CBS 109366</strain>
    </source>
</reference>
<organism evidence="1 2">
    <name type="scientific">Coemansia nantahalensis</name>
    <dbReference type="NCBI Taxonomy" id="2789366"/>
    <lineage>
        <taxon>Eukaryota</taxon>
        <taxon>Fungi</taxon>
        <taxon>Fungi incertae sedis</taxon>
        <taxon>Zoopagomycota</taxon>
        <taxon>Kickxellomycotina</taxon>
        <taxon>Kickxellomycetes</taxon>
        <taxon>Kickxellales</taxon>
        <taxon>Kickxellaceae</taxon>
        <taxon>Coemansia</taxon>
    </lineage>
</organism>
<name>A0ACC1JU62_9FUNG</name>
<proteinExistence type="predicted"/>
<evidence type="ECO:0000313" key="1">
    <source>
        <dbReference type="EMBL" id="KAJ2767514.1"/>
    </source>
</evidence>
<comment type="caution">
    <text evidence="1">The sequence shown here is derived from an EMBL/GenBank/DDBJ whole genome shotgun (WGS) entry which is preliminary data.</text>
</comment>
<evidence type="ECO:0000313" key="2">
    <source>
        <dbReference type="Proteomes" id="UP001140234"/>
    </source>
</evidence>
<keyword evidence="2" id="KW-1185">Reference proteome</keyword>
<gene>
    <name evidence="1" type="ORF">IWQ57_003920</name>
</gene>
<dbReference type="Proteomes" id="UP001140234">
    <property type="component" value="Unassembled WGS sequence"/>
</dbReference>